<feature type="domain" description="HTH hxlR-type" evidence="4">
    <location>
        <begin position="10"/>
        <end position="109"/>
    </location>
</feature>
<dbReference type="InterPro" id="IPR002577">
    <property type="entry name" value="HTH_HxlR"/>
</dbReference>
<dbReference type="Gene3D" id="1.10.10.10">
    <property type="entry name" value="Winged helix-like DNA-binding domain superfamily/Winged helix DNA-binding domain"/>
    <property type="match status" value="1"/>
</dbReference>
<dbReference type="PANTHER" id="PTHR33204:SF37">
    <property type="entry name" value="HTH-TYPE TRANSCRIPTIONAL REGULATOR YODB"/>
    <property type="match status" value="1"/>
</dbReference>
<evidence type="ECO:0000313" key="6">
    <source>
        <dbReference type="Proteomes" id="UP000293289"/>
    </source>
</evidence>
<name>A0A4Q7MDH3_9MICO</name>
<dbReference type="InterPro" id="IPR036388">
    <property type="entry name" value="WH-like_DNA-bd_sf"/>
</dbReference>
<dbReference type="SUPFAM" id="SSF46785">
    <property type="entry name" value="Winged helix' DNA-binding domain"/>
    <property type="match status" value="1"/>
</dbReference>
<accession>A0A4Q7MDH3</accession>
<dbReference type="RefSeq" id="WP_130352870.1">
    <property type="nucleotide sequence ID" value="NZ_SGWY01000002.1"/>
</dbReference>
<evidence type="ECO:0000256" key="1">
    <source>
        <dbReference type="ARBA" id="ARBA00023015"/>
    </source>
</evidence>
<proteinExistence type="predicted"/>
<dbReference type="InterPro" id="IPR036390">
    <property type="entry name" value="WH_DNA-bd_sf"/>
</dbReference>
<evidence type="ECO:0000313" key="5">
    <source>
        <dbReference type="EMBL" id="RZS66265.1"/>
    </source>
</evidence>
<evidence type="ECO:0000256" key="2">
    <source>
        <dbReference type="ARBA" id="ARBA00023125"/>
    </source>
</evidence>
<dbReference type="PANTHER" id="PTHR33204">
    <property type="entry name" value="TRANSCRIPTIONAL REGULATOR, MARR FAMILY"/>
    <property type="match status" value="1"/>
</dbReference>
<dbReference type="EMBL" id="SGWY01000002">
    <property type="protein sequence ID" value="RZS66265.1"/>
    <property type="molecule type" value="Genomic_DNA"/>
</dbReference>
<organism evidence="5 6">
    <name type="scientific">Agromyces ramosus</name>
    <dbReference type="NCBI Taxonomy" id="33879"/>
    <lineage>
        <taxon>Bacteria</taxon>
        <taxon>Bacillati</taxon>
        <taxon>Actinomycetota</taxon>
        <taxon>Actinomycetes</taxon>
        <taxon>Micrococcales</taxon>
        <taxon>Microbacteriaceae</taxon>
        <taxon>Agromyces</taxon>
    </lineage>
</organism>
<comment type="caution">
    <text evidence="5">The sequence shown here is derived from an EMBL/GenBank/DDBJ whole genome shotgun (WGS) entry which is preliminary data.</text>
</comment>
<keyword evidence="3" id="KW-0804">Transcription</keyword>
<dbReference type="Proteomes" id="UP000293289">
    <property type="component" value="Unassembled WGS sequence"/>
</dbReference>
<evidence type="ECO:0000259" key="4">
    <source>
        <dbReference type="PROSITE" id="PS51118"/>
    </source>
</evidence>
<keyword evidence="1" id="KW-0805">Transcription regulation</keyword>
<dbReference type="OrthoDB" id="9792527at2"/>
<dbReference type="PROSITE" id="PS51118">
    <property type="entry name" value="HTH_HXLR"/>
    <property type="match status" value="1"/>
</dbReference>
<dbReference type="GO" id="GO:0003677">
    <property type="term" value="F:DNA binding"/>
    <property type="evidence" value="ECO:0007669"/>
    <property type="project" value="UniProtKB-KW"/>
</dbReference>
<dbReference type="Pfam" id="PF01638">
    <property type="entry name" value="HxlR"/>
    <property type="match status" value="1"/>
</dbReference>
<gene>
    <name evidence="5" type="ORF">EV187_1986</name>
</gene>
<keyword evidence="2" id="KW-0238">DNA-binding</keyword>
<reference evidence="5 6" key="1">
    <citation type="submission" date="2019-02" db="EMBL/GenBank/DDBJ databases">
        <title>Genomic Encyclopedia of Type Strains, Phase IV (KMG-IV): sequencing the most valuable type-strain genomes for metagenomic binning, comparative biology and taxonomic classification.</title>
        <authorList>
            <person name="Goeker M."/>
        </authorList>
    </citation>
    <scope>NUCLEOTIDE SEQUENCE [LARGE SCALE GENOMIC DNA]</scope>
    <source>
        <strain evidence="5 6">DSM 43045</strain>
    </source>
</reference>
<sequence length="157" mass="17290">MKRAEGRSTCPTNFTVETFGDSWSLLILRDLLTLGKHTFGEFLRSEERIGPSVLADRLARLERSGIIVRTPSETDARKVTYSATERGIAAIPLLYEAARWGMGGVPIEEDDPWEAVMAMDRHDVLDAWQQAVREGGSLLGGAESAFARLSARARAIV</sequence>
<dbReference type="AlphaFoldDB" id="A0A4Q7MDH3"/>
<keyword evidence="6" id="KW-1185">Reference proteome</keyword>
<protein>
    <submittedName>
        <fullName evidence="5">HxlR family transcriptional regulator</fullName>
    </submittedName>
</protein>
<evidence type="ECO:0000256" key="3">
    <source>
        <dbReference type="ARBA" id="ARBA00023163"/>
    </source>
</evidence>